<proteinExistence type="predicted"/>
<keyword evidence="5" id="KW-1185">Reference proteome</keyword>
<name>A0ABV1W0Q0_9ACTN</name>
<reference evidence="4 5" key="1">
    <citation type="submission" date="2024-06" db="EMBL/GenBank/DDBJ databases">
        <title>The Natural Products Discovery Center: Release of the First 8490 Sequenced Strains for Exploring Actinobacteria Biosynthetic Diversity.</title>
        <authorList>
            <person name="Kalkreuter E."/>
            <person name="Kautsar S.A."/>
            <person name="Yang D."/>
            <person name="Bader C.D."/>
            <person name="Teijaro C.N."/>
            <person name="Fluegel L."/>
            <person name="Davis C.M."/>
            <person name="Simpson J.R."/>
            <person name="Lauterbach L."/>
            <person name="Steele A.D."/>
            <person name="Gui C."/>
            <person name="Meng S."/>
            <person name="Li G."/>
            <person name="Viehrig K."/>
            <person name="Ye F."/>
            <person name="Su P."/>
            <person name="Kiefer A.F."/>
            <person name="Nichols A."/>
            <person name="Cepeda A.J."/>
            <person name="Yan W."/>
            <person name="Fan B."/>
            <person name="Jiang Y."/>
            <person name="Adhikari A."/>
            <person name="Zheng C.-J."/>
            <person name="Schuster L."/>
            <person name="Cowan T.M."/>
            <person name="Smanski M.J."/>
            <person name="Chevrette M.G."/>
            <person name="De Carvalho L.P.S."/>
            <person name="Shen B."/>
        </authorList>
    </citation>
    <scope>NUCLEOTIDE SEQUENCE [LARGE SCALE GENOMIC DNA]</scope>
    <source>
        <strain evidence="4 5">NPDC000634</strain>
    </source>
</reference>
<evidence type="ECO:0000259" key="3">
    <source>
        <dbReference type="SMART" id="SM00306"/>
    </source>
</evidence>
<dbReference type="EMBL" id="JBEPCU010000157">
    <property type="protein sequence ID" value="MER6977768.1"/>
    <property type="molecule type" value="Genomic_DNA"/>
</dbReference>
<dbReference type="SMART" id="SM00305">
    <property type="entry name" value="HintC"/>
    <property type="match status" value="1"/>
</dbReference>
<dbReference type="NCBIfam" id="TIGR01443">
    <property type="entry name" value="intein_Cterm"/>
    <property type="match status" value="1"/>
</dbReference>
<dbReference type="InterPro" id="IPR003586">
    <property type="entry name" value="Hint_dom_C"/>
</dbReference>
<gene>
    <name evidence="4" type="ORF">ABT317_12285</name>
</gene>
<protein>
    <recommendedName>
        <fullName evidence="6">Terminase large subunit</fullName>
    </recommendedName>
</protein>
<organism evidence="4 5">
    <name type="scientific">Streptomyces carpinensis</name>
    <dbReference type="NCBI Taxonomy" id="66369"/>
    <lineage>
        <taxon>Bacteria</taxon>
        <taxon>Bacillati</taxon>
        <taxon>Actinomycetota</taxon>
        <taxon>Actinomycetes</taxon>
        <taxon>Kitasatosporales</taxon>
        <taxon>Streptomycetaceae</taxon>
        <taxon>Streptomyces</taxon>
    </lineage>
</organism>
<evidence type="ECO:0000256" key="1">
    <source>
        <dbReference type="SAM" id="MobiDB-lite"/>
    </source>
</evidence>
<dbReference type="CDD" id="cd00081">
    <property type="entry name" value="Hint"/>
    <property type="match status" value="1"/>
</dbReference>
<sequence>MSAPPILDELDHLDDAEVYRRLQAAQRALSQELLGNPVTMARALDRSYRMRPHLKVIGDALVELERGDYDRLMIFTPAQVGKSTTVAEWFPFWWLCKHPEDRVAVTSYSDDLALRRGKAIRRYIAEFGEEYDLALLAGSAAAQDYDTTAGGGVRSVSIGSGLTGFSVNCVAGDVPIATPGGVVPIGAYVESGCTAPVLAYDHDHDRPVWAPVLVTSSSDGETVEAVSRSGRVVRCTPEHRFYVPGRGYVAAADLQPGDPLVTSAHAGAVESDAVAVVRPVGEARVRVYDLQVEGTRNFFAGQVLVHNCLIVDDPHKDRADAESARLREHVHDWWSSAALKRLQPDRNAVVAIQTRWHPDDFAGRRLEEDGRLEEGGRWKVVHLPAIADAKFGEDPLGRAHGDPLPHPKIPTRNRKALLAWWADVKKTSSVRDWHAIAQGDPQPAEGALVSRDLLRLIRDSTTQVEPQKKAVAIDPSGGGRDVAGVLAGFLGEDKRVWITHDVSAAMSSAEWSTAAAMLAYETNAAIIYVEWNYGRDMCTLAIRTSWETLQREGLIPENHLMPMIQPVQAKQGKLLRAEPIAQQMVQDRVRLRGMFTDLENEWATWQPTDPESPGRIDASCILVYGLIPEANQGAIAHPPLPKAPQPTALGRTAGQQGGAASVYGRRIGK</sequence>
<feature type="domain" description="Hint" evidence="3">
    <location>
        <begin position="167"/>
        <end position="264"/>
    </location>
</feature>
<evidence type="ECO:0000313" key="5">
    <source>
        <dbReference type="Proteomes" id="UP001458415"/>
    </source>
</evidence>
<dbReference type="Gene3D" id="2.170.16.10">
    <property type="entry name" value="Hedgehog/Intein (Hint) domain"/>
    <property type="match status" value="1"/>
</dbReference>
<dbReference type="InterPro" id="IPR036844">
    <property type="entry name" value="Hint_dom_sf"/>
</dbReference>
<feature type="region of interest" description="Disordered" evidence="1">
    <location>
        <begin position="649"/>
        <end position="669"/>
    </location>
</feature>
<evidence type="ECO:0000313" key="4">
    <source>
        <dbReference type="EMBL" id="MER6977768.1"/>
    </source>
</evidence>
<dbReference type="InterPro" id="IPR006141">
    <property type="entry name" value="Intein_N"/>
</dbReference>
<evidence type="ECO:0008006" key="6">
    <source>
        <dbReference type="Google" id="ProtNLM"/>
    </source>
</evidence>
<dbReference type="RefSeq" id="WP_208640786.1">
    <property type="nucleotide sequence ID" value="NZ_MUBM01000214.1"/>
</dbReference>
<evidence type="ECO:0000259" key="2">
    <source>
        <dbReference type="SMART" id="SM00305"/>
    </source>
</evidence>
<dbReference type="SMART" id="SM00306">
    <property type="entry name" value="HintN"/>
    <property type="match status" value="1"/>
</dbReference>
<dbReference type="PROSITE" id="PS50818">
    <property type="entry name" value="INTEIN_C_TER"/>
    <property type="match status" value="1"/>
</dbReference>
<dbReference type="PROSITE" id="PS50817">
    <property type="entry name" value="INTEIN_N_TER"/>
    <property type="match status" value="1"/>
</dbReference>
<dbReference type="InterPro" id="IPR003587">
    <property type="entry name" value="Hint_dom_N"/>
</dbReference>
<dbReference type="SUPFAM" id="SSF51294">
    <property type="entry name" value="Hedgehog/intein (Hint) domain"/>
    <property type="match status" value="1"/>
</dbReference>
<feature type="domain" description="Hint" evidence="2">
    <location>
        <begin position="266"/>
        <end position="313"/>
    </location>
</feature>
<dbReference type="Proteomes" id="UP001458415">
    <property type="component" value="Unassembled WGS sequence"/>
</dbReference>
<accession>A0ABV1W0Q0</accession>
<dbReference type="InterPro" id="IPR030934">
    <property type="entry name" value="Intein_C"/>
</dbReference>
<comment type="caution">
    <text evidence="4">The sequence shown here is derived from an EMBL/GenBank/DDBJ whole genome shotgun (WGS) entry which is preliminary data.</text>
</comment>